<proteinExistence type="predicted"/>
<dbReference type="InterPro" id="IPR047717">
    <property type="entry name" value="CC_star_Cory"/>
</dbReference>
<accession>A0ABV1KD66</accession>
<evidence type="ECO:0000313" key="2">
    <source>
        <dbReference type="Proteomes" id="UP001494902"/>
    </source>
</evidence>
<dbReference type="Proteomes" id="UP001494902">
    <property type="component" value="Unassembled WGS sequence"/>
</dbReference>
<dbReference type="RefSeq" id="WP_349299466.1">
    <property type="nucleotide sequence ID" value="NZ_JBEDNQ010000007.1"/>
</dbReference>
<name>A0ABV1KD66_9PSEU</name>
<dbReference type="Pfam" id="PF25952">
    <property type="entry name" value="DUF7990"/>
    <property type="match status" value="1"/>
</dbReference>
<protein>
    <submittedName>
        <fullName evidence="1">Cory-CC-star protein</fullName>
    </submittedName>
</protein>
<evidence type="ECO:0000313" key="1">
    <source>
        <dbReference type="EMBL" id="MEQ3552402.1"/>
    </source>
</evidence>
<organism evidence="1 2">
    <name type="scientific">Pseudonocardia nematodicida</name>
    <dbReference type="NCBI Taxonomy" id="1206997"/>
    <lineage>
        <taxon>Bacteria</taxon>
        <taxon>Bacillati</taxon>
        <taxon>Actinomycetota</taxon>
        <taxon>Actinomycetes</taxon>
        <taxon>Pseudonocardiales</taxon>
        <taxon>Pseudonocardiaceae</taxon>
        <taxon>Pseudonocardia</taxon>
    </lineage>
</organism>
<dbReference type="EMBL" id="JBEDNQ010000007">
    <property type="protein sequence ID" value="MEQ3552402.1"/>
    <property type="molecule type" value="Genomic_DNA"/>
</dbReference>
<gene>
    <name evidence="1" type="ORF">WIS52_18160</name>
</gene>
<keyword evidence="2" id="KW-1185">Reference proteome</keyword>
<reference evidence="1 2" key="1">
    <citation type="submission" date="2024-03" db="EMBL/GenBank/DDBJ databases">
        <title>Draft genome sequence of Pseudonocardia nematodicida JCM 31783.</title>
        <authorList>
            <person name="Butdee W."/>
            <person name="Duangmal K."/>
        </authorList>
    </citation>
    <scope>NUCLEOTIDE SEQUENCE [LARGE SCALE GENOMIC DNA]</scope>
    <source>
        <strain evidence="1 2">JCM 31783</strain>
    </source>
</reference>
<dbReference type="NCBIfam" id="NF041419">
    <property type="entry name" value="CC_star_Cory"/>
    <property type="match status" value="1"/>
</dbReference>
<sequence length="97" mass="11012">MRPPADGDGRAGLVALGRRVAAGLEEFYAAPYRRSFARARRDQDDLFMMMVLSEALGLPNPAGFYTMELLPVVYDNFHDWHRRMGMERSPLDDISCC</sequence>
<dbReference type="InterPro" id="IPR058303">
    <property type="entry name" value="DUF7990"/>
</dbReference>
<comment type="caution">
    <text evidence="1">The sequence shown here is derived from an EMBL/GenBank/DDBJ whole genome shotgun (WGS) entry which is preliminary data.</text>
</comment>